<accession>A0A1I8FGM8</accession>
<organism evidence="2 3">
    <name type="scientific">Macrostomum lignano</name>
    <dbReference type="NCBI Taxonomy" id="282301"/>
    <lineage>
        <taxon>Eukaryota</taxon>
        <taxon>Metazoa</taxon>
        <taxon>Spiralia</taxon>
        <taxon>Lophotrochozoa</taxon>
        <taxon>Platyhelminthes</taxon>
        <taxon>Rhabditophora</taxon>
        <taxon>Macrostomorpha</taxon>
        <taxon>Macrostomida</taxon>
        <taxon>Macrostomidae</taxon>
        <taxon>Macrostomum</taxon>
    </lineage>
</organism>
<dbReference type="WBParaSite" id="maker-unitig_33221-snap-gene-0.2-mRNA-1">
    <property type="protein sequence ID" value="maker-unitig_33221-snap-gene-0.2-mRNA-1"/>
    <property type="gene ID" value="maker-unitig_33221-snap-gene-0.2"/>
</dbReference>
<evidence type="ECO:0000256" key="1">
    <source>
        <dbReference type="SAM" id="MobiDB-lite"/>
    </source>
</evidence>
<evidence type="ECO:0000313" key="2">
    <source>
        <dbReference type="Proteomes" id="UP000095280"/>
    </source>
</evidence>
<sequence>AHEATAQTASGFFGNTGKEEVHEAAPTPNKNFFLDDLVRRYEMARPRRTPPIPESSEKSSANWLAKRPASGAAGTVRGSTQIWPNSNAKKPASKSYFNLRSLLGLDAISGWYLLAFFTICLLVHGATRNDYFSVTDFVSRHSGNQRCLLSAEDFNHGDVEGRRYAYTARPVLIKNVPGLLQDLYDSKPDSYKVQDDAGQFYRLQNRVRTLREGALHMSEERRQKDWYFAGATPTKRSGRKLRQYYSRPDFLPSTMCPSLVASADQGPQKSGRWCLRRSARERLSLLHITVHRRRQYSTSTPTAGTAFHATRAITYIGPIFSSHNWFLSTTELMKLH</sequence>
<keyword evidence="2" id="KW-1185">Reference proteome</keyword>
<protein>
    <submittedName>
        <fullName evidence="3">PKD_channel domain-containing protein</fullName>
    </submittedName>
</protein>
<evidence type="ECO:0000313" key="3">
    <source>
        <dbReference type="WBParaSite" id="maker-unitig_33221-snap-gene-0.2-mRNA-1"/>
    </source>
</evidence>
<feature type="region of interest" description="Disordered" evidence="1">
    <location>
        <begin position="71"/>
        <end position="90"/>
    </location>
</feature>
<proteinExistence type="predicted"/>
<feature type="region of interest" description="Disordered" evidence="1">
    <location>
        <begin position="1"/>
        <end position="25"/>
    </location>
</feature>
<dbReference type="AlphaFoldDB" id="A0A1I8FGM8"/>
<reference evidence="3" key="1">
    <citation type="submission" date="2016-11" db="UniProtKB">
        <authorList>
            <consortium name="WormBaseParasite"/>
        </authorList>
    </citation>
    <scope>IDENTIFICATION</scope>
</reference>
<dbReference type="Proteomes" id="UP000095280">
    <property type="component" value="Unplaced"/>
</dbReference>
<feature type="compositionally biased region" description="Polar residues" evidence="1">
    <location>
        <begin position="77"/>
        <end position="88"/>
    </location>
</feature>
<feature type="compositionally biased region" description="Polar residues" evidence="1">
    <location>
        <begin position="1"/>
        <end position="10"/>
    </location>
</feature>
<feature type="region of interest" description="Disordered" evidence="1">
    <location>
        <begin position="45"/>
        <end position="64"/>
    </location>
</feature>
<name>A0A1I8FGM8_9PLAT</name>